<dbReference type="EMBL" id="PGTL01000036">
    <property type="protein sequence ID" value="PJF42057.1"/>
    <property type="molecule type" value="Genomic_DNA"/>
</dbReference>
<evidence type="ECO:0000259" key="4">
    <source>
        <dbReference type="Pfam" id="PF13231"/>
    </source>
</evidence>
<keyword evidence="1" id="KW-0677">Repeat</keyword>
<evidence type="ECO:0000256" key="2">
    <source>
        <dbReference type="PROSITE-ProRule" id="PRU00504"/>
    </source>
</evidence>
<reference evidence="5 6" key="1">
    <citation type="submission" date="2017-11" db="EMBL/GenBank/DDBJ databases">
        <title>Evolution of Phototrophy in the Chloroflexi Phylum Driven by Horizontal Gene Transfer.</title>
        <authorList>
            <person name="Ward L.M."/>
            <person name="Hemp J."/>
            <person name="Shih P.M."/>
            <person name="Mcglynn S.E."/>
            <person name="Fischer W."/>
        </authorList>
    </citation>
    <scope>NUCLEOTIDE SEQUENCE [LARGE SCALE GENOMIC DNA]</scope>
    <source>
        <strain evidence="5">CP1_1M</strain>
    </source>
</reference>
<feature type="transmembrane region" description="Helical" evidence="3">
    <location>
        <begin position="139"/>
        <end position="160"/>
    </location>
</feature>
<feature type="transmembrane region" description="Helical" evidence="3">
    <location>
        <begin position="242"/>
        <end position="263"/>
    </location>
</feature>
<feature type="transmembrane region" description="Helical" evidence="3">
    <location>
        <begin position="834"/>
        <end position="853"/>
    </location>
</feature>
<feature type="transmembrane region" description="Helical" evidence="3">
    <location>
        <begin position="776"/>
        <end position="795"/>
    </location>
</feature>
<feature type="transmembrane region" description="Helical" evidence="3">
    <location>
        <begin position="339"/>
        <end position="364"/>
    </location>
</feature>
<feature type="transmembrane region" description="Helical" evidence="3">
    <location>
        <begin position="801"/>
        <end position="822"/>
    </location>
</feature>
<accession>A0A2M8PWW7</accession>
<feature type="repeat" description="NHL" evidence="2">
    <location>
        <begin position="1146"/>
        <end position="1176"/>
    </location>
</feature>
<dbReference type="CDD" id="cd05819">
    <property type="entry name" value="NHL"/>
    <property type="match status" value="1"/>
</dbReference>
<keyword evidence="3" id="KW-1133">Transmembrane helix</keyword>
<organism evidence="5 6">
    <name type="scientific">Candidatus Thermofonsia Clade 1 bacterium</name>
    <dbReference type="NCBI Taxonomy" id="2364210"/>
    <lineage>
        <taxon>Bacteria</taxon>
        <taxon>Bacillati</taxon>
        <taxon>Chloroflexota</taxon>
        <taxon>Candidatus Thermofontia</taxon>
        <taxon>Candidatus Thermofonsia Clade 1</taxon>
    </lineage>
</organism>
<feature type="repeat" description="NHL" evidence="2">
    <location>
        <begin position="1292"/>
        <end position="1333"/>
    </location>
</feature>
<feature type="repeat" description="NHL" evidence="2">
    <location>
        <begin position="1193"/>
        <end position="1231"/>
    </location>
</feature>
<dbReference type="Pfam" id="PF13231">
    <property type="entry name" value="PMT_2"/>
    <property type="match status" value="1"/>
</dbReference>
<feature type="transmembrane region" description="Helical" evidence="3">
    <location>
        <begin position="113"/>
        <end position="132"/>
    </location>
</feature>
<protein>
    <recommendedName>
        <fullName evidence="4">Glycosyltransferase RgtA/B/C/D-like domain-containing protein</fullName>
    </recommendedName>
</protein>
<evidence type="ECO:0000256" key="1">
    <source>
        <dbReference type="ARBA" id="ARBA00022737"/>
    </source>
</evidence>
<feature type="transmembrane region" description="Helical" evidence="3">
    <location>
        <begin position="289"/>
        <end position="318"/>
    </location>
</feature>
<feature type="transmembrane region" description="Helical" evidence="3">
    <location>
        <begin position="528"/>
        <end position="549"/>
    </location>
</feature>
<dbReference type="InterPro" id="IPR019962">
    <property type="entry name" value="CHP03663"/>
</dbReference>
<dbReference type="SUPFAM" id="SSF101898">
    <property type="entry name" value="NHL repeat"/>
    <property type="match status" value="1"/>
</dbReference>
<sequence>MATLDQAPLYKQPEESEASSRSAAELLNSALARIYTLNWELIFYVAIFAIAAFTRFVNLGDRVMSHDESLHTKYSHDLYQQGVFQHTPLMHGPVLFHATALAYFLFGDSDFSARLYPAILGVIMVLMPKLLFERWLGKFGAMAASVLILISPMLLFHHRYIREDTPAIFFTMLMAYAVFAYLDGVQPRQPKFLVLLAVATLLNLGSKETAFMYILIFAGFIGLYLLIQLLQSWQRRDHSPAVIWTVLGVVLVPLAGAAATLLLSQLNLGGDQTAEAAANAFAGGIAQDISLLILVVLLGVPLALAIALGAAFVCFGIYRSLNAPIMALVESLAVRGRSVYMLALTGILIGAVAALVMTNALSIIPPEQVRTAQAEWSAYEQGGRVGLVPLSPDPNVLLGRLVLWSSTLVLILLLSGLLTAARHFSAHPDQAWEMLLRLAPLILLIASQFVSGTLSLILIGAAAASAVLVVLYWFSGGYRARVPAGEIAIIAAIAVAVFFLFIFLEERSRLVENVSSEVRPTPTSFNNYWIFGSWIIGLLAVIGIAFLRWRTTFWQEMRRYPAFDLIIVLGSLVLPWSAALPIFLAGYPLDGSFYAPREINAMILGVIPFVLVAIAAGLAWRPGLWLTCAAAFYGVFAFFFTTMFTNPQGVATGIVGSLGYWLAQQGVRRGSQPQYYYMLIQLPLYEYLVTIGTMFAGVLGLSQYWKFRAERYAAVEAQKQLDAERATARYDYDSETALESGRELSQAADEAQPIAEPAAEVPKRAIPEAESLDRPLFNVFVGFWGVLILYALTLAGEKMPWLTTHIALPFALSSGWYIGTLLEKVDWQAFWRRSWALIFLIPLAVVGLVNLIGVAQRGLGGLTREQQLQTFNWFGVLIFTGIVLYAIGRILRAVGLQQTVRVGVLGFFALLAVLTARHAWMAAYINYDLATEFLVYAHAAPANKTVINYLEEISRRTTDGMSIRVGYDNEVSWPGSWYFRNFPNGRYLGDLTGGIPDIDQYVALMVGLNNSSKIAGQVGDKFYRFDLIRLWWPMQEYFNLNLKRVDDAFADPEMTRALWDIWWNRDYTTYTRAYQRMTGNTGTTFTIDKWPVSDRMVFYVRKDVAAQIWDFGVGTARVSSLPVDPFAELRCDTCAAELVLPAETALNAPRGLAVDADGNLYVADTRNGRVVIYDAEGNFQRTFGTPNLSADPNVIGELGVLREPWGIAVDSNGLIFVADTWHHRIQVFANDGTPLRAWGFFEQALPEVVGSAVGFYGPRDVKVDSSGRVFVADTGNKRVRVYDREGNWLYDIGKRGTEPGALFEPVGLAINERTNELFVASTWNKRIDVFTLEGQYLRSWDIIGWYGTSPSQDSGNRPYLALDPSGRYLFVTDPDVARVLIFDPQGTPLLSFGRLGGAPYVQLNQFGVLGGIAFDKQGRLFLS</sequence>
<feature type="transmembrane region" description="Helical" evidence="3">
    <location>
        <begin position="873"/>
        <end position="891"/>
    </location>
</feature>
<feature type="repeat" description="NHL" evidence="2">
    <location>
        <begin position="1255"/>
        <end position="1285"/>
    </location>
</feature>
<keyword evidence="3" id="KW-0812">Transmembrane</keyword>
<comment type="caution">
    <text evidence="5">The sequence shown here is derived from an EMBL/GenBank/DDBJ whole genome shotgun (WGS) entry which is preliminary data.</text>
</comment>
<feature type="transmembrane region" description="Helical" evidence="3">
    <location>
        <begin position="632"/>
        <end position="663"/>
    </location>
</feature>
<feature type="transmembrane region" description="Helical" evidence="3">
    <location>
        <begin position="487"/>
        <end position="504"/>
    </location>
</feature>
<feature type="transmembrane region" description="Helical" evidence="3">
    <location>
        <begin position="41"/>
        <end position="58"/>
    </location>
</feature>
<dbReference type="SUPFAM" id="SSF50956">
    <property type="entry name" value="Thermostable phytase (3-phytase)"/>
    <property type="match status" value="1"/>
</dbReference>
<dbReference type="PANTHER" id="PTHR41710">
    <property type="entry name" value="GLYCOSYL TRANSFERASE, FAMILY 39"/>
    <property type="match status" value="1"/>
</dbReference>
<dbReference type="Gene3D" id="2.120.10.30">
    <property type="entry name" value="TolB, C-terminal domain"/>
    <property type="match status" value="3"/>
</dbReference>
<feature type="domain" description="Glycosyltransferase RgtA/B/C/D-like" evidence="4">
    <location>
        <begin position="91"/>
        <end position="250"/>
    </location>
</feature>
<dbReference type="PANTHER" id="PTHR41710:SF2">
    <property type="entry name" value="GLYCOSYL TRANSFERASE FAMILY 39_83 DOMAIN-CONTAINING PROTEIN"/>
    <property type="match status" value="1"/>
</dbReference>
<feature type="transmembrane region" description="Helical" evidence="3">
    <location>
        <begin position="166"/>
        <end position="182"/>
    </location>
</feature>
<dbReference type="InterPro" id="IPR038731">
    <property type="entry name" value="RgtA/B/C-like"/>
</dbReference>
<feature type="transmembrane region" description="Helical" evidence="3">
    <location>
        <begin position="599"/>
        <end position="620"/>
    </location>
</feature>
<feature type="transmembrane region" description="Helical" evidence="3">
    <location>
        <begin position="211"/>
        <end position="230"/>
    </location>
</feature>
<dbReference type="InterPro" id="IPR001258">
    <property type="entry name" value="NHL_repeat"/>
</dbReference>
<feature type="transmembrane region" description="Helical" evidence="3">
    <location>
        <begin position="675"/>
        <end position="701"/>
    </location>
</feature>
<gene>
    <name evidence="5" type="ORF">CUN50_05530</name>
</gene>
<feature type="transmembrane region" description="Helical" evidence="3">
    <location>
        <begin position="189"/>
        <end position="205"/>
    </location>
</feature>
<feature type="transmembrane region" description="Helical" evidence="3">
    <location>
        <begin position="432"/>
        <end position="450"/>
    </location>
</feature>
<feature type="transmembrane region" description="Helical" evidence="3">
    <location>
        <begin position="903"/>
        <end position="925"/>
    </location>
</feature>
<evidence type="ECO:0000313" key="5">
    <source>
        <dbReference type="EMBL" id="PJF42057.1"/>
    </source>
</evidence>
<feature type="transmembrane region" description="Helical" evidence="3">
    <location>
        <begin position="401"/>
        <end position="420"/>
    </location>
</feature>
<dbReference type="Pfam" id="PF01436">
    <property type="entry name" value="NHL"/>
    <property type="match status" value="3"/>
</dbReference>
<feature type="transmembrane region" description="Helical" evidence="3">
    <location>
        <begin position="456"/>
        <end position="475"/>
    </location>
</feature>
<name>A0A2M8PWW7_9CHLR</name>
<dbReference type="NCBIfam" id="TIGR03663">
    <property type="entry name" value="flippase activity-associated protein Agl23"/>
    <property type="match status" value="1"/>
</dbReference>
<dbReference type="PROSITE" id="PS51125">
    <property type="entry name" value="NHL"/>
    <property type="match status" value="4"/>
</dbReference>
<evidence type="ECO:0000313" key="6">
    <source>
        <dbReference type="Proteomes" id="UP000228947"/>
    </source>
</evidence>
<feature type="non-terminal residue" evidence="5">
    <location>
        <position position="1423"/>
    </location>
</feature>
<dbReference type="InterPro" id="IPR011042">
    <property type="entry name" value="6-blade_b-propeller_TolB-like"/>
</dbReference>
<evidence type="ECO:0000256" key="3">
    <source>
        <dbReference type="SAM" id="Phobius"/>
    </source>
</evidence>
<dbReference type="Proteomes" id="UP000228947">
    <property type="component" value="Unassembled WGS sequence"/>
</dbReference>
<keyword evidence="3" id="KW-0472">Membrane</keyword>
<proteinExistence type="predicted"/>
<feature type="transmembrane region" description="Helical" evidence="3">
    <location>
        <begin position="561"/>
        <end position="587"/>
    </location>
</feature>